<dbReference type="OrthoDB" id="8101395at2"/>
<protein>
    <submittedName>
        <fullName evidence="3">Uncharacterized protein</fullName>
    </submittedName>
</protein>
<dbReference type="RefSeq" id="WP_149764605.1">
    <property type="nucleotide sequence ID" value="NZ_BSPE01000079.1"/>
</dbReference>
<evidence type="ECO:0000313" key="4">
    <source>
        <dbReference type="Proteomes" id="UP000323300"/>
    </source>
</evidence>
<feature type="compositionally biased region" description="Low complexity" evidence="1">
    <location>
        <begin position="112"/>
        <end position="137"/>
    </location>
</feature>
<keyword evidence="2" id="KW-0732">Signal</keyword>
<keyword evidence="4" id="KW-1185">Reference proteome</keyword>
<sequence>MRILAATLALGTLLPGAAQASSILQLAPSSADPSIVRLGASSVSPSIMTAGTVDPAAAKSIVALGNSAPGIAYENVAAIGDEPEKSSRRPNTTPMVIRGGIVGEAFARDTGSAPSPAAEPSAAAPATAPTPVAASPVQQSDGPAPTVE</sequence>
<organism evidence="3 4">
    <name type="scientific">Neomesorhizobium albiziae</name>
    <dbReference type="NCBI Taxonomy" id="335020"/>
    <lineage>
        <taxon>Bacteria</taxon>
        <taxon>Pseudomonadati</taxon>
        <taxon>Pseudomonadota</taxon>
        <taxon>Alphaproteobacteria</taxon>
        <taxon>Hyphomicrobiales</taxon>
        <taxon>Phyllobacteriaceae</taxon>
        <taxon>Neomesorhizobium</taxon>
    </lineage>
</organism>
<dbReference type="AlphaFoldDB" id="A0A1I4FTU4"/>
<evidence type="ECO:0000256" key="1">
    <source>
        <dbReference type="SAM" id="MobiDB-lite"/>
    </source>
</evidence>
<accession>A0A1I4FTU4</accession>
<gene>
    <name evidence="3" type="ORF">SAMN04488498_15810</name>
</gene>
<feature type="signal peptide" evidence="2">
    <location>
        <begin position="1"/>
        <end position="20"/>
    </location>
</feature>
<reference evidence="3 4" key="1">
    <citation type="submission" date="2016-10" db="EMBL/GenBank/DDBJ databases">
        <authorList>
            <person name="Varghese N."/>
            <person name="Submissions S."/>
        </authorList>
    </citation>
    <scope>NUCLEOTIDE SEQUENCE [LARGE SCALE GENOMIC DNA]</scope>
    <source>
        <strain evidence="3 4">DSM 21822</strain>
    </source>
</reference>
<evidence type="ECO:0000256" key="2">
    <source>
        <dbReference type="SAM" id="SignalP"/>
    </source>
</evidence>
<dbReference type="EMBL" id="FOSL01000058">
    <property type="protein sequence ID" value="SFL20983.1"/>
    <property type="molecule type" value="Genomic_DNA"/>
</dbReference>
<dbReference type="Proteomes" id="UP000323300">
    <property type="component" value="Unassembled WGS sequence"/>
</dbReference>
<feature type="chain" id="PRO_5009302756" evidence="2">
    <location>
        <begin position="21"/>
        <end position="148"/>
    </location>
</feature>
<proteinExistence type="predicted"/>
<name>A0A1I4FTU4_9HYPH</name>
<feature type="region of interest" description="Disordered" evidence="1">
    <location>
        <begin position="104"/>
        <end position="148"/>
    </location>
</feature>
<evidence type="ECO:0000313" key="3">
    <source>
        <dbReference type="EMBL" id="SFL20983.1"/>
    </source>
</evidence>